<gene>
    <name evidence="2" type="ORF">DVH24_014432</name>
</gene>
<dbReference type="PANTHER" id="PTHR31110">
    <property type="entry name" value="PESTICIDAL CRYSTAL CRY8BA PROTEIN"/>
    <property type="match status" value="1"/>
</dbReference>
<evidence type="ECO:0000256" key="1">
    <source>
        <dbReference type="SAM" id="MobiDB-lite"/>
    </source>
</evidence>
<organism evidence="2 3">
    <name type="scientific">Malus domestica</name>
    <name type="common">Apple</name>
    <name type="synonym">Pyrus malus</name>
    <dbReference type="NCBI Taxonomy" id="3750"/>
    <lineage>
        <taxon>Eukaryota</taxon>
        <taxon>Viridiplantae</taxon>
        <taxon>Streptophyta</taxon>
        <taxon>Embryophyta</taxon>
        <taxon>Tracheophyta</taxon>
        <taxon>Spermatophyta</taxon>
        <taxon>Magnoliopsida</taxon>
        <taxon>eudicotyledons</taxon>
        <taxon>Gunneridae</taxon>
        <taxon>Pentapetalae</taxon>
        <taxon>rosids</taxon>
        <taxon>fabids</taxon>
        <taxon>Rosales</taxon>
        <taxon>Rosaceae</taxon>
        <taxon>Amygdaloideae</taxon>
        <taxon>Maleae</taxon>
        <taxon>Malus</taxon>
    </lineage>
</organism>
<dbReference type="AlphaFoldDB" id="A0A498KK81"/>
<dbReference type="STRING" id="3750.A0A498KK81"/>
<reference evidence="2 3" key="1">
    <citation type="submission" date="2018-10" db="EMBL/GenBank/DDBJ databases">
        <title>A high-quality apple genome assembly.</title>
        <authorList>
            <person name="Hu J."/>
        </authorList>
    </citation>
    <scope>NUCLEOTIDE SEQUENCE [LARGE SCALE GENOMIC DNA]</scope>
    <source>
        <strain evidence="3">cv. HFTH1</strain>
        <tissue evidence="2">Young leaf</tissue>
    </source>
</reference>
<sequence length="797" mass="89590">MKSNNGGARKGSYNSSGNIETTSKNKLSNSNPITPPLYGSVSEIERVVEPSSLIRAYNTAHTSNWSVPANTNGLRKTKSVYSSSPMHYSFGNGTSNSPVRSPARLPVFSEWLCLHAWAQSYCAEVQGFLENESALLRDAFGAGRKSIKQGSSFLKMRANTLCNRSSLYEGVQETYSCFVRLTSSPEEDAVQMQPGSGETRVLFPNSVGDDVIIQVQNSKGQHCGCGHALVKVAAIADEPIQFSEFSNSLSYGSIAETVVYDCVLEIAMKIQHFQERNLLLHGLWKWLLTGFASYYGVSKAYTNLRYLSYVMDVATPTVDCLTLLYDLLADVKEMSTNLLSHQEHCILAKIEDQVRKLVALVFENYKSLEESSLLGMVDGFTQASGLAAPALAPAVQIYTLLNDILSPEAQLKLSKFFQRLRMICAETDELVLTSNEGAQKDFLTSYQRMKSLILNIRNEILTDIQILNQNVLPRLSTFLVVRPPPSLSPLVAELIIATADFQQDLSLWDISPIKGEVDSKELFDAHIFLWILDKHRHLLGQCKLDKVIADVEKAIIEALDRHYDDVLSTLKDNLTNKTLGFKYVQKLSRQSISTYSVPNELGILLNSMKRTLDVLWPHIESQLMSRSSCIRDGYATGEHLNDVSALLGTKLRTYRLAIVEKLYENASTEFSTRVRNKTKLKNIIQRSKAEKSVVQSRMKPLEVLLREMIDHLHTVVDPTVFVELCREFWDRLGQDVLHILEDKKEEYKGLRVAVSNLDDIFASEMQRLRRNSLKERDLSPPGSMEEVHSMLKDVVRM</sequence>
<accession>A0A498KK81</accession>
<keyword evidence="3" id="KW-1185">Reference proteome</keyword>
<dbReference type="Proteomes" id="UP000290289">
    <property type="component" value="Chromosome 1"/>
</dbReference>
<proteinExistence type="predicted"/>
<comment type="caution">
    <text evidence="2">The sequence shown here is derived from an EMBL/GenBank/DDBJ whole genome shotgun (WGS) entry which is preliminary data.</text>
</comment>
<feature type="compositionally biased region" description="Polar residues" evidence="1">
    <location>
        <begin position="1"/>
        <end position="32"/>
    </location>
</feature>
<feature type="region of interest" description="Disordered" evidence="1">
    <location>
        <begin position="1"/>
        <end position="35"/>
    </location>
</feature>
<name>A0A498KK81_MALDO</name>
<evidence type="ECO:0000313" key="2">
    <source>
        <dbReference type="EMBL" id="RXI07866.1"/>
    </source>
</evidence>
<evidence type="ECO:0000313" key="3">
    <source>
        <dbReference type="Proteomes" id="UP000290289"/>
    </source>
</evidence>
<dbReference type="PANTHER" id="PTHR31110:SF2">
    <property type="entry name" value="PESTICIDAL CRYSTAL CRY8BA PROTEIN"/>
    <property type="match status" value="1"/>
</dbReference>
<protein>
    <submittedName>
        <fullName evidence="2">Uncharacterized protein</fullName>
    </submittedName>
</protein>
<dbReference type="EMBL" id="RDQH01000327">
    <property type="protein sequence ID" value="RXI07866.1"/>
    <property type="molecule type" value="Genomic_DNA"/>
</dbReference>